<evidence type="ECO:0000313" key="1">
    <source>
        <dbReference type="EMBL" id="NMP57824.1"/>
    </source>
</evidence>
<gene>
    <name evidence="1" type="ORF">HI921_04960</name>
</gene>
<dbReference type="EMBL" id="JABCAG010000010">
    <property type="protein sequence ID" value="NMP57824.1"/>
    <property type="molecule type" value="Genomic_DNA"/>
</dbReference>
<evidence type="ECO:0000313" key="2">
    <source>
        <dbReference type="Proteomes" id="UP000557857"/>
    </source>
</evidence>
<comment type="caution">
    <text evidence="1">The sequence shown here is derived from an EMBL/GenBank/DDBJ whole genome shotgun (WGS) entry which is preliminary data.</text>
</comment>
<dbReference type="AlphaFoldDB" id="A0A848MSK7"/>
<dbReference type="RefSeq" id="WP_010734001.1">
    <property type="nucleotide sequence ID" value="NZ_CP025473.1"/>
</dbReference>
<dbReference type="Gene3D" id="2.60.520.10">
    <property type="entry name" value="Phage fibre proteins"/>
    <property type="match status" value="1"/>
</dbReference>
<organism evidence="1 2">
    <name type="scientific">Enterococcus mundtii</name>
    <dbReference type="NCBI Taxonomy" id="53346"/>
    <lineage>
        <taxon>Bacteria</taxon>
        <taxon>Bacillati</taxon>
        <taxon>Bacillota</taxon>
        <taxon>Bacilli</taxon>
        <taxon>Lactobacillales</taxon>
        <taxon>Enterococcaceae</taxon>
        <taxon>Enterococcus</taxon>
    </lineage>
</organism>
<accession>A0A848MSK7</accession>
<dbReference type="Proteomes" id="UP000557857">
    <property type="component" value="Unassembled WGS sequence"/>
</dbReference>
<name>A0A848MSK7_ENTMU</name>
<sequence length="268" mass="29527">MAGNVDGYQFDNIKISAENDAKMYHALARKRSYVISGYEQGLELSSSGLDVRVASGSAIIQGRMVYVKEAQSITLPANSSGYVCLTIDLNESVIPTDDFPADSENYSWTNNQVRLEAVNHLINGNTLAGDRVVTFPLCSYTTSGTTAIITKNTTNYNDSLIESLPLWTGILTMNTSHIIRLSKKFEDLNSGLLLIWAPYANGSAWNYDFTTQFLPKRAGLHVSQVLNSSSNWINKRIQVDYSSNSIWGHGGNVSSEGLKAVLREIREV</sequence>
<protein>
    <submittedName>
        <fullName evidence="1">Uncharacterized protein</fullName>
    </submittedName>
</protein>
<reference evidence="1 2" key="1">
    <citation type="submission" date="2020-04" db="EMBL/GenBank/DDBJ databases">
        <authorList>
            <person name="Abaymova A."/>
            <person name="Teymurazov M."/>
            <person name="Tazyna O."/>
            <person name="Chatushin Y."/>
            <person name="Svetoch E."/>
            <person name="Pereligyn V."/>
            <person name="Pohylenko V."/>
            <person name="Platonov M."/>
            <person name="Kartsev N."/>
            <person name="Skryabin Y."/>
            <person name="Sizova A."/>
            <person name="Solomentsev V."/>
            <person name="Kislichkina A."/>
            <person name="Bogun A."/>
        </authorList>
    </citation>
    <scope>NUCLEOTIDE SEQUENCE [LARGE SCALE GENOMIC DNA]</scope>
    <source>
        <strain evidence="2">SCPM-O-B-8398 (E28)</strain>
    </source>
</reference>
<proteinExistence type="predicted"/>